<accession>A0ABU8FVC1</accession>
<feature type="transmembrane region" description="Helical" evidence="5">
    <location>
        <begin position="121"/>
        <end position="146"/>
    </location>
</feature>
<comment type="caution">
    <text evidence="7">The sequence shown here is derived from an EMBL/GenBank/DDBJ whole genome shotgun (WGS) entry which is preliminary data.</text>
</comment>
<dbReference type="RefSeq" id="WP_336482230.1">
    <property type="nucleotide sequence ID" value="NZ_JBAWSV010000003.1"/>
</dbReference>
<organism evidence="7 8">
    <name type="scientific">Bacillus yunxiaonensis</name>
    <dbReference type="NCBI Taxonomy" id="3127665"/>
    <lineage>
        <taxon>Bacteria</taxon>
        <taxon>Bacillati</taxon>
        <taxon>Bacillota</taxon>
        <taxon>Bacilli</taxon>
        <taxon>Bacillales</taxon>
        <taxon>Bacillaceae</taxon>
        <taxon>Bacillus</taxon>
    </lineage>
</organism>
<feature type="transmembrane region" description="Helical" evidence="5">
    <location>
        <begin position="79"/>
        <end position="100"/>
    </location>
</feature>
<reference evidence="7 8" key="1">
    <citation type="submission" date="2024-01" db="EMBL/GenBank/DDBJ databases">
        <title>Seven novel Bacillus-like species.</title>
        <authorList>
            <person name="Liu G."/>
        </authorList>
    </citation>
    <scope>NUCLEOTIDE SEQUENCE [LARGE SCALE GENOMIC DNA]</scope>
    <source>
        <strain evidence="7 8">FJAT-53711</strain>
    </source>
</reference>
<dbReference type="InterPro" id="IPR006977">
    <property type="entry name" value="Yip1_dom"/>
</dbReference>
<evidence type="ECO:0000256" key="4">
    <source>
        <dbReference type="ARBA" id="ARBA00023136"/>
    </source>
</evidence>
<gene>
    <name evidence="7" type="ORF">WAX78_10500</name>
</gene>
<comment type="subcellular location">
    <subcellularLocation>
        <location evidence="1">Membrane</location>
        <topology evidence="1">Multi-pass membrane protein</topology>
    </subcellularLocation>
</comment>
<sequence length="226" mass="23739">MEPNVNTQKASGEKPSLFGIITSPALQFERMKNSNAVWGAFWLLAVLAGIVAVLGVYVYSQSPEGIQANAKLGAAAPPLAVSLGVGLVFGLIGMIIGFFISAAVYKVLMMFMGNDTSYKKLLTIVVYTSFITLLGLLVNYILAMVLGGTGKEMYTGLGPIFSSTGGVVHGIAKSFEVFTIWGLVVTGLGLQITAGLSKKQATILVVIFFILSLGFGALGGLFPTMK</sequence>
<evidence type="ECO:0000259" key="6">
    <source>
        <dbReference type="Pfam" id="PF04893"/>
    </source>
</evidence>
<name>A0ABU8FVC1_9BACI</name>
<protein>
    <submittedName>
        <fullName evidence="7">Yip1 family protein</fullName>
    </submittedName>
</protein>
<proteinExistence type="predicted"/>
<evidence type="ECO:0000256" key="1">
    <source>
        <dbReference type="ARBA" id="ARBA00004141"/>
    </source>
</evidence>
<evidence type="ECO:0000256" key="2">
    <source>
        <dbReference type="ARBA" id="ARBA00022692"/>
    </source>
</evidence>
<evidence type="ECO:0000256" key="3">
    <source>
        <dbReference type="ARBA" id="ARBA00022989"/>
    </source>
</evidence>
<dbReference type="Proteomes" id="UP001367922">
    <property type="component" value="Unassembled WGS sequence"/>
</dbReference>
<evidence type="ECO:0000313" key="7">
    <source>
        <dbReference type="EMBL" id="MEI4829883.1"/>
    </source>
</evidence>
<keyword evidence="3 5" id="KW-1133">Transmembrane helix</keyword>
<feature type="transmembrane region" description="Helical" evidence="5">
    <location>
        <begin position="166"/>
        <end position="190"/>
    </location>
</feature>
<evidence type="ECO:0000313" key="8">
    <source>
        <dbReference type="Proteomes" id="UP001367922"/>
    </source>
</evidence>
<feature type="transmembrane region" description="Helical" evidence="5">
    <location>
        <begin position="202"/>
        <end position="222"/>
    </location>
</feature>
<feature type="domain" description="Yip1" evidence="6">
    <location>
        <begin position="18"/>
        <end position="215"/>
    </location>
</feature>
<keyword evidence="8" id="KW-1185">Reference proteome</keyword>
<keyword evidence="2 5" id="KW-0812">Transmembrane</keyword>
<evidence type="ECO:0000256" key="5">
    <source>
        <dbReference type="SAM" id="Phobius"/>
    </source>
</evidence>
<dbReference type="Pfam" id="PF04893">
    <property type="entry name" value="Yip1"/>
    <property type="match status" value="1"/>
</dbReference>
<keyword evidence="4 5" id="KW-0472">Membrane</keyword>
<dbReference type="EMBL" id="JBAWSV010000003">
    <property type="protein sequence ID" value="MEI4829883.1"/>
    <property type="molecule type" value="Genomic_DNA"/>
</dbReference>
<feature type="transmembrane region" description="Helical" evidence="5">
    <location>
        <begin position="36"/>
        <end position="59"/>
    </location>
</feature>